<dbReference type="Gene3D" id="3.90.1750.20">
    <property type="entry name" value="Putative Large Serine Recombinase, Chain B, Domain 2"/>
    <property type="match status" value="1"/>
</dbReference>
<name>A0ABP9E812_9ACTN</name>
<dbReference type="CDD" id="cd00338">
    <property type="entry name" value="Ser_Recombinase"/>
    <property type="match status" value="1"/>
</dbReference>
<dbReference type="InterPro" id="IPR036162">
    <property type="entry name" value="Resolvase-like_N_sf"/>
</dbReference>
<dbReference type="Pfam" id="PF00239">
    <property type="entry name" value="Resolvase"/>
    <property type="match status" value="1"/>
</dbReference>
<evidence type="ECO:0000259" key="2">
    <source>
        <dbReference type="PROSITE" id="PS51737"/>
    </source>
</evidence>
<dbReference type="InterPro" id="IPR006119">
    <property type="entry name" value="Resolv_N"/>
</dbReference>
<dbReference type="Pfam" id="PF07508">
    <property type="entry name" value="Recombinase"/>
    <property type="match status" value="1"/>
</dbReference>
<evidence type="ECO:0000313" key="4">
    <source>
        <dbReference type="Proteomes" id="UP001501752"/>
    </source>
</evidence>
<dbReference type="PANTHER" id="PTHR30461">
    <property type="entry name" value="DNA-INVERTASE FROM LAMBDOID PROPHAGE"/>
    <property type="match status" value="1"/>
</dbReference>
<dbReference type="PANTHER" id="PTHR30461:SF23">
    <property type="entry name" value="DNA RECOMBINASE-RELATED"/>
    <property type="match status" value="1"/>
</dbReference>
<dbReference type="SUPFAM" id="SSF53041">
    <property type="entry name" value="Resolvase-like"/>
    <property type="match status" value="1"/>
</dbReference>
<comment type="caution">
    <text evidence="3">The sequence shown here is derived from an EMBL/GenBank/DDBJ whole genome shotgun (WGS) entry which is preliminary data.</text>
</comment>
<dbReference type="InterPro" id="IPR050639">
    <property type="entry name" value="SSR_resolvase"/>
</dbReference>
<dbReference type="PROSITE" id="PS51736">
    <property type="entry name" value="RECOMBINASES_3"/>
    <property type="match status" value="1"/>
</dbReference>
<protein>
    <submittedName>
        <fullName evidence="3">Recombinase family protein</fullName>
    </submittedName>
</protein>
<feature type="domain" description="Recombinase" evidence="2">
    <location>
        <begin position="200"/>
        <end position="333"/>
    </location>
</feature>
<reference evidence="4" key="1">
    <citation type="journal article" date="2019" name="Int. J. Syst. Evol. Microbiol.">
        <title>The Global Catalogue of Microorganisms (GCM) 10K type strain sequencing project: providing services to taxonomists for standard genome sequencing and annotation.</title>
        <authorList>
            <consortium name="The Broad Institute Genomics Platform"/>
            <consortium name="The Broad Institute Genome Sequencing Center for Infectious Disease"/>
            <person name="Wu L."/>
            <person name="Ma J."/>
        </authorList>
    </citation>
    <scope>NUCLEOTIDE SEQUENCE [LARGE SCALE GENOMIC DNA]</scope>
    <source>
        <strain evidence="4">JCM 13006</strain>
    </source>
</reference>
<evidence type="ECO:0000259" key="1">
    <source>
        <dbReference type="PROSITE" id="PS51736"/>
    </source>
</evidence>
<proteinExistence type="predicted"/>
<dbReference type="InterPro" id="IPR011109">
    <property type="entry name" value="DNA_bind_recombinase_dom"/>
</dbReference>
<dbReference type="SMART" id="SM00857">
    <property type="entry name" value="Resolvase"/>
    <property type="match status" value="1"/>
</dbReference>
<dbReference type="InterPro" id="IPR038109">
    <property type="entry name" value="DNA_bind_recomb_sf"/>
</dbReference>
<feature type="domain" description="Resolvase/invertase-type recombinase catalytic" evidence="1">
    <location>
        <begin position="21"/>
        <end position="169"/>
    </location>
</feature>
<accession>A0ABP9E812</accession>
<dbReference type="Proteomes" id="UP001501752">
    <property type="component" value="Unassembled WGS sequence"/>
</dbReference>
<dbReference type="EMBL" id="BAABIS010000001">
    <property type="protein sequence ID" value="GAA4865866.1"/>
    <property type="molecule type" value="Genomic_DNA"/>
</dbReference>
<gene>
    <name evidence="3" type="ORF">GCM10023235_50310</name>
</gene>
<dbReference type="Gene3D" id="3.40.50.1390">
    <property type="entry name" value="Resolvase, N-terminal catalytic domain"/>
    <property type="match status" value="1"/>
</dbReference>
<keyword evidence="4" id="KW-1185">Reference proteome</keyword>
<evidence type="ECO:0000313" key="3">
    <source>
        <dbReference type="EMBL" id="GAA4865866.1"/>
    </source>
</evidence>
<organism evidence="3 4">
    <name type="scientific">Kitasatospora terrestris</name>
    <dbReference type="NCBI Taxonomy" id="258051"/>
    <lineage>
        <taxon>Bacteria</taxon>
        <taxon>Bacillati</taxon>
        <taxon>Actinomycetota</taxon>
        <taxon>Actinomycetes</taxon>
        <taxon>Kitasatosporales</taxon>
        <taxon>Streptomycetaceae</taxon>
        <taxon>Kitasatospora</taxon>
    </lineage>
</organism>
<dbReference type="PROSITE" id="PS51737">
    <property type="entry name" value="RECOMBINASE_DNA_BIND"/>
    <property type="match status" value="1"/>
</dbReference>
<sequence>MGAFKSTLGDMTDTAETAPVRAAIYCRLSSDPTGRAANVQRQEADCRALAKELGWTVVDVQIDNDISAYAGKPRPGYRELLHGIRTGQIDAVLAWHTDRLYRRLPDLEDLVKAVQERNVMIRTCKAGIIDLSTASGIMTAEIQASVSKHEVAHLIERVKAAKDAAAAKGAYRGGPRPFGYEADGRAPRGFVCPSCGSREGFGNDRTCQGCGTRSINEPGSEAWYTEQATLAIVDGESLRSICRTWAEAGVRTVPRRFRQEDGTRGEPESREWKPEELRKLLLRPRNAGLLEVSAIGLDGKRRSEIAGQADWPPIVDEETWRACKAVLENPARRTTTGNGRVWLLSRLAHCWCGAPVRGGSKGVGGNTKAQKLGRASLPAYRCTEGPSHVIRDAHRLDEFITDLVVERLSRPDAAELHLKPVDAAEPHTDLARKAGILRTKLDTIAADFAEDLITRQQMLDMTAITRQRLNAVTAQMGGRASTSVLASLPLGDGAAMGELWPTLHLDRRRQVVEAVVSIVINKSRRGRPKGYRPGIDTSYFDASTIDVTWKPPA</sequence>